<dbReference type="Proteomes" id="UP001501436">
    <property type="component" value="Unassembled WGS sequence"/>
</dbReference>
<dbReference type="RefSeq" id="WP_345331317.1">
    <property type="nucleotide sequence ID" value="NZ_BAABJI010000002.1"/>
</dbReference>
<name>A0ABP9FVQ4_9SPHI</name>
<keyword evidence="2" id="KW-1185">Reference proteome</keyword>
<comment type="caution">
    <text evidence="1">The sequence shown here is derived from an EMBL/GenBank/DDBJ whole genome shotgun (WGS) entry which is preliminary data.</text>
</comment>
<gene>
    <name evidence="1" type="ORF">GCM10023313_22690</name>
</gene>
<protein>
    <submittedName>
        <fullName evidence="1">Uncharacterized protein</fullName>
    </submittedName>
</protein>
<reference evidence="2" key="1">
    <citation type="journal article" date="2019" name="Int. J. Syst. Evol. Microbiol.">
        <title>The Global Catalogue of Microorganisms (GCM) 10K type strain sequencing project: providing services to taxonomists for standard genome sequencing and annotation.</title>
        <authorList>
            <consortium name="The Broad Institute Genomics Platform"/>
            <consortium name="The Broad Institute Genome Sequencing Center for Infectious Disease"/>
            <person name="Wu L."/>
            <person name="Ma J."/>
        </authorList>
    </citation>
    <scope>NUCLEOTIDE SEQUENCE [LARGE SCALE GENOMIC DNA]</scope>
    <source>
        <strain evidence="2">JCM 18283</strain>
    </source>
</reference>
<organism evidence="1 2">
    <name type="scientific">Mucilaginibacter defluvii</name>
    <dbReference type="NCBI Taxonomy" id="1196019"/>
    <lineage>
        <taxon>Bacteria</taxon>
        <taxon>Pseudomonadati</taxon>
        <taxon>Bacteroidota</taxon>
        <taxon>Sphingobacteriia</taxon>
        <taxon>Sphingobacteriales</taxon>
        <taxon>Sphingobacteriaceae</taxon>
        <taxon>Mucilaginibacter</taxon>
    </lineage>
</organism>
<sequence>MTKDPLSASLFEMRLVEIHRKHPWLKYDITEDDFVALFFPLKYKNGVPIRPDQPPEFPLERNIYLSVLVAFKQSFT</sequence>
<evidence type="ECO:0000313" key="1">
    <source>
        <dbReference type="EMBL" id="GAA4918503.1"/>
    </source>
</evidence>
<proteinExistence type="predicted"/>
<accession>A0ABP9FVQ4</accession>
<dbReference type="EMBL" id="BAABJI010000002">
    <property type="protein sequence ID" value="GAA4918503.1"/>
    <property type="molecule type" value="Genomic_DNA"/>
</dbReference>
<evidence type="ECO:0000313" key="2">
    <source>
        <dbReference type="Proteomes" id="UP001501436"/>
    </source>
</evidence>